<keyword evidence="3" id="KW-1185">Reference proteome</keyword>
<gene>
    <name evidence="2" type="ORF">NECAME_02690</name>
</gene>
<dbReference type="KEGG" id="nai:NECAME_02690"/>
<proteinExistence type="predicted"/>
<sequence length="81" mass="8909">MLQKRGLESVRGREVGSTRSPTHGDKITIDFDTDLPPANEGRRNVACVHYSNLSRSSWFFSKPTVGKCINPRPGGHAATKN</sequence>
<dbReference type="AlphaFoldDB" id="W2TCF9"/>
<organism evidence="2 3">
    <name type="scientific">Necator americanus</name>
    <name type="common">Human hookworm</name>
    <dbReference type="NCBI Taxonomy" id="51031"/>
    <lineage>
        <taxon>Eukaryota</taxon>
        <taxon>Metazoa</taxon>
        <taxon>Ecdysozoa</taxon>
        <taxon>Nematoda</taxon>
        <taxon>Chromadorea</taxon>
        <taxon>Rhabditida</taxon>
        <taxon>Rhabditina</taxon>
        <taxon>Rhabditomorpha</taxon>
        <taxon>Strongyloidea</taxon>
        <taxon>Ancylostomatidae</taxon>
        <taxon>Bunostominae</taxon>
        <taxon>Necator</taxon>
    </lineage>
</organism>
<dbReference type="EMBL" id="KI659575">
    <property type="protein sequence ID" value="ETN79264.1"/>
    <property type="molecule type" value="Genomic_DNA"/>
</dbReference>
<feature type="compositionally biased region" description="Basic and acidic residues" evidence="1">
    <location>
        <begin position="1"/>
        <end position="29"/>
    </location>
</feature>
<name>W2TCF9_NECAM</name>
<evidence type="ECO:0000313" key="2">
    <source>
        <dbReference type="EMBL" id="ETN79264.1"/>
    </source>
</evidence>
<evidence type="ECO:0000256" key="1">
    <source>
        <dbReference type="SAM" id="MobiDB-lite"/>
    </source>
</evidence>
<feature type="region of interest" description="Disordered" evidence="1">
    <location>
        <begin position="1"/>
        <end position="35"/>
    </location>
</feature>
<evidence type="ECO:0000313" key="3">
    <source>
        <dbReference type="Proteomes" id="UP000053676"/>
    </source>
</evidence>
<protein>
    <submittedName>
        <fullName evidence="2">Uncharacterized protein</fullName>
    </submittedName>
</protein>
<reference evidence="3" key="1">
    <citation type="journal article" date="2014" name="Nat. Genet.">
        <title>Genome of the human hookworm Necator americanus.</title>
        <authorList>
            <person name="Tang Y.T."/>
            <person name="Gao X."/>
            <person name="Rosa B.A."/>
            <person name="Abubucker S."/>
            <person name="Hallsworth-Pepin K."/>
            <person name="Martin J."/>
            <person name="Tyagi R."/>
            <person name="Heizer E."/>
            <person name="Zhang X."/>
            <person name="Bhonagiri-Palsikar V."/>
            <person name="Minx P."/>
            <person name="Warren W.C."/>
            <person name="Wang Q."/>
            <person name="Zhan B."/>
            <person name="Hotez P.J."/>
            <person name="Sternberg P.W."/>
            <person name="Dougall A."/>
            <person name="Gaze S.T."/>
            <person name="Mulvenna J."/>
            <person name="Sotillo J."/>
            <person name="Ranganathan S."/>
            <person name="Rabelo E.M."/>
            <person name="Wilson R.K."/>
            <person name="Felgner P.L."/>
            <person name="Bethony J."/>
            <person name="Hawdon J.M."/>
            <person name="Gasser R.B."/>
            <person name="Loukas A."/>
            <person name="Mitreva M."/>
        </authorList>
    </citation>
    <scope>NUCLEOTIDE SEQUENCE [LARGE SCALE GENOMIC DNA]</scope>
</reference>
<dbReference type="Proteomes" id="UP000053676">
    <property type="component" value="Unassembled WGS sequence"/>
</dbReference>
<accession>W2TCF9</accession>